<dbReference type="InterPro" id="IPR011009">
    <property type="entry name" value="Kinase-like_dom_sf"/>
</dbReference>
<dbReference type="SUPFAM" id="SSF56112">
    <property type="entry name" value="Protein kinase-like (PK-like)"/>
    <property type="match status" value="1"/>
</dbReference>
<feature type="domain" description="Protein kinase" evidence="2">
    <location>
        <begin position="1"/>
        <end position="308"/>
    </location>
</feature>
<gene>
    <name evidence="3" type="ORF">V9T40_012884</name>
</gene>
<accession>A0AAN9T819</accession>
<dbReference type="PROSITE" id="PS50011">
    <property type="entry name" value="PROTEIN_KINASE_DOM"/>
    <property type="match status" value="1"/>
</dbReference>
<dbReference type="PANTHER" id="PTHR48014:SF21">
    <property type="entry name" value="SERINE_THREONINE-PROTEIN KINASE FRAY2"/>
    <property type="match status" value="1"/>
</dbReference>
<protein>
    <recommendedName>
        <fullName evidence="2">Protein kinase domain-containing protein</fullName>
    </recommendedName>
</protein>
<organism evidence="3 4">
    <name type="scientific">Parthenolecanium corni</name>
    <dbReference type="NCBI Taxonomy" id="536013"/>
    <lineage>
        <taxon>Eukaryota</taxon>
        <taxon>Metazoa</taxon>
        <taxon>Ecdysozoa</taxon>
        <taxon>Arthropoda</taxon>
        <taxon>Hexapoda</taxon>
        <taxon>Insecta</taxon>
        <taxon>Pterygota</taxon>
        <taxon>Neoptera</taxon>
        <taxon>Paraneoptera</taxon>
        <taxon>Hemiptera</taxon>
        <taxon>Sternorrhyncha</taxon>
        <taxon>Coccoidea</taxon>
        <taxon>Coccidae</taxon>
        <taxon>Parthenolecanium</taxon>
    </lineage>
</organism>
<reference evidence="3 4" key="1">
    <citation type="submission" date="2024-03" db="EMBL/GenBank/DDBJ databases">
        <title>Adaptation during the transition from Ophiocordyceps entomopathogen to insect associate is accompanied by gene loss and intensified selection.</title>
        <authorList>
            <person name="Ward C.M."/>
            <person name="Onetto C.A."/>
            <person name="Borneman A.R."/>
        </authorList>
    </citation>
    <scope>NUCLEOTIDE SEQUENCE [LARGE SCALE GENOMIC DNA]</scope>
    <source>
        <strain evidence="3">AWRI1</strain>
        <tissue evidence="3">Single Adult Female</tissue>
    </source>
</reference>
<keyword evidence="4" id="KW-1185">Reference proteome</keyword>
<evidence type="ECO:0000256" key="1">
    <source>
        <dbReference type="ARBA" id="ARBA00008874"/>
    </source>
</evidence>
<dbReference type="GO" id="GO:0043539">
    <property type="term" value="F:protein serine/threonine kinase activator activity"/>
    <property type="evidence" value="ECO:0007669"/>
    <property type="project" value="InterPro"/>
</dbReference>
<dbReference type="Gene3D" id="3.30.200.20">
    <property type="entry name" value="Phosphorylase Kinase, domain 1"/>
    <property type="match status" value="1"/>
</dbReference>
<comment type="caution">
    <text evidence="3">The sequence shown here is derived from an EMBL/GenBank/DDBJ whole genome shotgun (WGS) entry which is preliminary data.</text>
</comment>
<dbReference type="PANTHER" id="PTHR48014">
    <property type="entry name" value="SERINE/THREONINE-PROTEIN KINASE FRAY2"/>
    <property type="match status" value="1"/>
</dbReference>
<dbReference type="GO" id="GO:0004672">
    <property type="term" value="F:protein kinase activity"/>
    <property type="evidence" value="ECO:0007669"/>
    <property type="project" value="InterPro"/>
</dbReference>
<dbReference type="Gene3D" id="1.10.510.10">
    <property type="entry name" value="Transferase(Phosphotransferase) domain 1"/>
    <property type="match status" value="1"/>
</dbReference>
<dbReference type="Pfam" id="PF00069">
    <property type="entry name" value="Pkinase"/>
    <property type="match status" value="1"/>
</dbReference>
<sequence length="362" mass="41508">MVYEANPKCYITCSVLNNCFFDKGKVLLAKYKKSGSLVAIKHFNLEDFTQDQYDMIIDEIVFMRQLKHPNILPCLTSYVLNVDLFVISPLMGYTSCHDLIATHFQDGLSEVLISIFLRDILRALQYIHSKGFIHRAIKARHILVSTDGRACLSGLRYMYPISKCKMNDKVYNFPLNASHNLNWLSPELLEQNSDGYNEKSDIYSVGVTACELANGIVPFAETSTTLMLTEKVRGVVPQLIDCTTWYLYEDGQSQKEELTSSNETIENGNQKTISRRFSDSFHRFVALCSNRNVSMRPLPKQLLNHSFFKSIRRLNVNLSELLLPAVPFTETNTAELREDLATIDNVFHNFNNMSVFTEEWDF</sequence>
<dbReference type="GO" id="GO:1902554">
    <property type="term" value="C:serine/threonine protein kinase complex"/>
    <property type="evidence" value="ECO:0007669"/>
    <property type="project" value="TreeGrafter"/>
</dbReference>
<dbReference type="GO" id="GO:0006611">
    <property type="term" value="P:protein export from nucleus"/>
    <property type="evidence" value="ECO:0007669"/>
    <property type="project" value="TreeGrafter"/>
</dbReference>
<evidence type="ECO:0000259" key="2">
    <source>
        <dbReference type="PROSITE" id="PS50011"/>
    </source>
</evidence>
<comment type="similarity">
    <text evidence="1">Belongs to the protein kinase superfamily. STE Ser/Thr protein kinase family. STE20 subfamily.</text>
</comment>
<evidence type="ECO:0000313" key="4">
    <source>
        <dbReference type="Proteomes" id="UP001367676"/>
    </source>
</evidence>
<dbReference type="Proteomes" id="UP001367676">
    <property type="component" value="Unassembled WGS sequence"/>
</dbReference>
<dbReference type="GO" id="GO:0005524">
    <property type="term" value="F:ATP binding"/>
    <property type="evidence" value="ECO:0007669"/>
    <property type="project" value="InterPro"/>
</dbReference>
<dbReference type="AlphaFoldDB" id="A0AAN9T819"/>
<dbReference type="EMBL" id="JBBCAQ010000036">
    <property type="protein sequence ID" value="KAK7576598.1"/>
    <property type="molecule type" value="Genomic_DNA"/>
</dbReference>
<evidence type="ECO:0000313" key="3">
    <source>
        <dbReference type="EMBL" id="KAK7576598.1"/>
    </source>
</evidence>
<name>A0AAN9T819_9HEMI</name>
<dbReference type="InterPro" id="IPR047173">
    <property type="entry name" value="STRAD_A/B-like"/>
</dbReference>
<dbReference type="InterPro" id="IPR000719">
    <property type="entry name" value="Prot_kinase_dom"/>
</dbReference>
<proteinExistence type="inferred from homology"/>